<evidence type="ECO:0008006" key="3">
    <source>
        <dbReference type="Google" id="ProtNLM"/>
    </source>
</evidence>
<proteinExistence type="predicted"/>
<evidence type="ECO:0000313" key="2">
    <source>
        <dbReference type="Proteomes" id="UP000642571"/>
    </source>
</evidence>
<evidence type="ECO:0000313" key="1">
    <source>
        <dbReference type="EMBL" id="GGD05418.1"/>
    </source>
</evidence>
<keyword evidence="2" id="KW-1185">Reference proteome</keyword>
<protein>
    <recommendedName>
        <fullName evidence="3">Phage tail protein</fullName>
    </recommendedName>
</protein>
<organism evidence="1 2">
    <name type="scientific">Pontibacillus salipaludis</name>
    <dbReference type="NCBI Taxonomy" id="1697394"/>
    <lineage>
        <taxon>Bacteria</taxon>
        <taxon>Bacillati</taxon>
        <taxon>Bacillota</taxon>
        <taxon>Bacilli</taxon>
        <taxon>Bacillales</taxon>
        <taxon>Bacillaceae</taxon>
        <taxon>Pontibacillus</taxon>
    </lineage>
</organism>
<gene>
    <name evidence="1" type="primary">tsh</name>
    <name evidence="1" type="ORF">GCM10011389_11170</name>
</gene>
<reference evidence="2" key="1">
    <citation type="journal article" date="2019" name="Int. J. Syst. Evol. Microbiol.">
        <title>The Global Catalogue of Microorganisms (GCM) 10K type strain sequencing project: providing services to taxonomists for standard genome sequencing and annotation.</title>
        <authorList>
            <consortium name="The Broad Institute Genomics Platform"/>
            <consortium name="The Broad Institute Genome Sequencing Center for Infectious Disease"/>
            <person name="Wu L."/>
            <person name="Ma J."/>
        </authorList>
    </citation>
    <scope>NUCLEOTIDE SEQUENCE [LARGE SCALE GENOMIC DNA]</scope>
    <source>
        <strain evidence="2">CGMCC 1.15353</strain>
    </source>
</reference>
<dbReference type="RefSeq" id="WP_188651640.1">
    <property type="nucleotide sequence ID" value="NZ_BMIN01000003.1"/>
</dbReference>
<dbReference type="EMBL" id="BMIN01000003">
    <property type="protein sequence ID" value="GGD05418.1"/>
    <property type="molecule type" value="Genomic_DNA"/>
</dbReference>
<accession>A0ABQ1PWF6</accession>
<comment type="caution">
    <text evidence="1">The sequence shown here is derived from an EMBL/GenBank/DDBJ whole genome shotgun (WGS) entry which is preliminary data.</text>
</comment>
<dbReference type="Proteomes" id="UP000642571">
    <property type="component" value="Unassembled WGS sequence"/>
</dbReference>
<sequence length="194" mass="21265">MPTTVETFDAVSVKNTSQQFFATDGTQEDGTPIGCVGTVGGETEIKEIVKRCEGVETKKKTKPIKMNLTLSAHVKVEVLRKLFGLTNEGLKPGVYSYNANAKAEKFVLTADVVDDFEERTKLIAFPNCVSATGMKFNVENGADEVALTELEFTAYPDSKGKLYYEALVSELDDPSMADTWHTNFDTTLVETTVV</sequence>
<name>A0ABQ1PWF6_9BACI</name>